<dbReference type="EMBL" id="MVIM01000032">
    <property type="protein sequence ID" value="ORB61079.1"/>
    <property type="molecule type" value="Genomic_DNA"/>
</dbReference>
<comment type="caution">
    <text evidence="1">The sequence shown here is derived from an EMBL/GenBank/DDBJ whole genome shotgun (WGS) entry which is preliminary data.</text>
</comment>
<dbReference type="AlphaFoldDB" id="A0A1X0JDS7"/>
<keyword evidence="2" id="KW-1185">Reference proteome</keyword>
<organism evidence="1 2">
    <name type="scientific">Mycolicibacterium tusciae</name>
    <dbReference type="NCBI Taxonomy" id="75922"/>
    <lineage>
        <taxon>Bacteria</taxon>
        <taxon>Bacillati</taxon>
        <taxon>Actinomycetota</taxon>
        <taxon>Actinomycetes</taxon>
        <taxon>Mycobacteriales</taxon>
        <taxon>Mycobacteriaceae</taxon>
        <taxon>Mycolicibacterium</taxon>
    </lineage>
</organism>
<reference evidence="1 2" key="1">
    <citation type="submission" date="2017-02" db="EMBL/GenBank/DDBJ databases">
        <title>The new phylogeny of genus Mycobacterium.</title>
        <authorList>
            <person name="Tortoli E."/>
            <person name="Trovato A."/>
            <person name="Cirillo D.M."/>
        </authorList>
    </citation>
    <scope>NUCLEOTIDE SEQUENCE [LARGE SCALE GENOMIC DNA]</scope>
    <source>
        <strain evidence="1 2">DSM 44338</strain>
    </source>
</reference>
<evidence type="ECO:0000313" key="1">
    <source>
        <dbReference type="EMBL" id="ORB61079.1"/>
    </source>
</evidence>
<sequence>MLTLLPDLVDFGRTRSTILEADRVGQGFGKVPAGGPAYVPVNHLSDELRNLIMIESSTSYTLRSYELQ</sequence>
<dbReference type="STRING" id="75922.BST47_29400"/>
<dbReference type="Proteomes" id="UP000192411">
    <property type="component" value="Unassembled WGS sequence"/>
</dbReference>
<protein>
    <submittedName>
        <fullName evidence="1">Uncharacterized protein</fullName>
    </submittedName>
</protein>
<proteinExistence type="predicted"/>
<name>A0A1X0JDS7_9MYCO</name>
<accession>A0A1X0JDS7</accession>
<evidence type="ECO:0000313" key="2">
    <source>
        <dbReference type="Proteomes" id="UP000192411"/>
    </source>
</evidence>
<gene>
    <name evidence="1" type="ORF">BST47_29400</name>
</gene>